<keyword evidence="2" id="KW-1133">Transmembrane helix</keyword>
<feature type="domain" description="DUF305" evidence="3">
    <location>
        <begin position="118"/>
        <end position="165"/>
    </location>
</feature>
<dbReference type="RefSeq" id="WP_046143936.1">
    <property type="nucleotide sequence ID" value="NZ_LAJG01000025.1"/>
</dbReference>
<reference evidence="4 5" key="1">
    <citation type="submission" date="2015-03" db="EMBL/GenBank/DDBJ databases">
        <authorList>
            <person name="Hassan Y.I."/>
            <person name="Lepp D."/>
            <person name="Zhou T."/>
        </authorList>
    </citation>
    <scope>NUCLEOTIDE SEQUENCE [LARGE SCALE GENOMIC DNA]</scope>
    <source>
        <strain evidence="4 5">GH2-10</strain>
    </source>
</reference>
<protein>
    <recommendedName>
        <fullName evidence="3">DUF305 domain-containing protein</fullName>
    </recommendedName>
</protein>
<dbReference type="AlphaFoldDB" id="A0A0F5L768"/>
<evidence type="ECO:0000256" key="2">
    <source>
        <dbReference type="SAM" id="Phobius"/>
    </source>
</evidence>
<dbReference type="PATRIC" id="fig|361041.3.peg.2435"/>
<name>A0A0F5L768_9HYPH</name>
<gene>
    <name evidence="4" type="ORF">VW35_15215</name>
</gene>
<feature type="transmembrane region" description="Helical" evidence="2">
    <location>
        <begin position="29"/>
        <end position="51"/>
    </location>
</feature>
<dbReference type="InterPro" id="IPR005183">
    <property type="entry name" value="DUF305_CopM-like"/>
</dbReference>
<comment type="caution">
    <text evidence="4">The sequence shown here is derived from an EMBL/GenBank/DDBJ whole genome shotgun (WGS) entry which is preliminary data.</text>
</comment>
<keyword evidence="5" id="KW-1185">Reference proteome</keyword>
<sequence length="171" mass="19540">MTDHSHHGATAGRHDEVGHADHKDHRRPYVLFWVNMILGLIVMYVVMFSMIDGWIDFRNNLNMFYMAVTMWAPMGIFMLATMPGMFPDKRMNVVLYVAFALLTVGSFWATRSQAMIDDSQFISSMIPHHSGAILMCREADLEDAELIALCGEIIEAQRQEIDQMKVIGDRL</sequence>
<accession>A0A0F5L768</accession>
<feature type="region of interest" description="Disordered" evidence="1">
    <location>
        <begin position="1"/>
        <end position="20"/>
    </location>
</feature>
<keyword evidence="2" id="KW-0472">Membrane</keyword>
<dbReference type="Gene3D" id="1.20.1260.10">
    <property type="match status" value="1"/>
</dbReference>
<evidence type="ECO:0000313" key="4">
    <source>
        <dbReference type="EMBL" id="KKB77487.1"/>
    </source>
</evidence>
<feature type="transmembrane region" description="Helical" evidence="2">
    <location>
        <begin position="63"/>
        <end position="81"/>
    </location>
</feature>
<keyword evidence="2" id="KW-0812">Transmembrane</keyword>
<evidence type="ECO:0000256" key="1">
    <source>
        <dbReference type="SAM" id="MobiDB-lite"/>
    </source>
</evidence>
<feature type="transmembrane region" description="Helical" evidence="2">
    <location>
        <begin position="93"/>
        <end position="110"/>
    </location>
</feature>
<proteinExistence type="predicted"/>
<dbReference type="Pfam" id="PF03713">
    <property type="entry name" value="DUF305"/>
    <property type="match status" value="1"/>
</dbReference>
<dbReference type="OrthoDB" id="517560at2"/>
<organism evidence="4 5">
    <name type="scientific">Devosia soli</name>
    <dbReference type="NCBI Taxonomy" id="361041"/>
    <lineage>
        <taxon>Bacteria</taxon>
        <taxon>Pseudomonadati</taxon>
        <taxon>Pseudomonadota</taxon>
        <taxon>Alphaproteobacteria</taxon>
        <taxon>Hyphomicrobiales</taxon>
        <taxon>Devosiaceae</taxon>
        <taxon>Devosia</taxon>
    </lineage>
</organism>
<dbReference type="InterPro" id="IPR012347">
    <property type="entry name" value="Ferritin-like"/>
</dbReference>
<dbReference type="EMBL" id="LAJG01000025">
    <property type="protein sequence ID" value="KKB77487.1"/>
    <property type="molecule type" value="Genomic_DNA"/>
</dbReference>
<evidence type="ECO:0000259" key="3">
    <source>
        <dbReference type="Pfam" id="PF03713"/>
    </source>
</evidence>
<dbReference type="Proteomes" id="UP000033514">
    <property type="component" value="Unassembled WGS sequence"/>
</dbReference>
<evidence type="ECO:0000313" key="5">
    <source>
        <dbReference type="Proteomes" id="UP000033514"/>
    </source>
</evidence>
<dbReference type="STRING" id="361041.VW35_15215"/>